<comment type="caution">
    <text evidence="1">The sequence shown here is derived from an EMBL/GenBank/DDBJ whole genome shotgun (WGS) entry which is preliminary data.</text>
</comment>
<organism evidence="1 2">
    <name type="scientific">Planktothrix rubescens CCAP 1459/22</name>
    <dbReference type="NCBI Taxonomy" id="329571"/>
    <lineage>
        <taxon>Bacteria</taxon>
        <taxon>Bacillati</taxon>
        <taxon>Cyanobacteriota</taxon>
        <taxon>Cyanophyceae</taxon>
        <taxon>Oscillatoriophycideae</taxon>
        <taxon>Oscillatoriales</taxon>
        <taxon>Microcoleaceae</taxon>
        <taxon>Planktothrix</taxon>
    </lineage>
</organism>
<protein>
    <submittedName>
        <fullName evidence="1">Uncharacterized protein</fullName>
    </submittedName>
</protein>
<sequence>MTHAEYDKVDTLRSEDTEILRTELV</sequence>
<dbReference type="Proteomes" id="UP000196521">
    <property type="component" value="Chromosome"/>
</dbReference>
<gene>
    <name evidence="1" type="ORF">PLAN_40015</name>
</gene>
<reference evidence="1" key="1">
    <citation type="submission" date="2020-05" db="EMBL/GenBank/DDBJ databases">
        <authorList>
            <consortium name="Genoscope - CEA"/>
            <person name="William W."/>
        </authorList>
    </citation>
    <scope>NUCLEOTIDE SEQUENCE [LARGE SCALE GENOMIC DNA]</scope>
    <source>
        <strain evidence="1">PCC 7821</strain>
    </source>
</reference>
<dbReference type="EMBL" id="LR812490">
    <property type="protein sequence ID" value="CAC5343600.1"/>
    <property type="molecule type" value="Genomic_DNA"/>
</dbReference>
<evidence type="ECO:0000313" key="2">
    <source>
        <dbReference type="Proteomes" id="UP000196521"/>
    </source>
</evidence>
<dbReference type="AlphaFoldDB" id="A0A6J7ZM49"/>
<evidence type="ECO:0000313" key="1">
    <source>
        <dbReference type="EMBL" id="CAC5343600.1"/>
    </source>
</evidence>
<proteinExistence type="predicted"/>
<dbReference type="EMBL" id="CZCZ02000014">
    <property type="protein sequence ID" value="CAC5343600.1"/>
    <property type="molecule type" value="Genomic_DNA"/>
</dbReference>
<accession>A0A6J7ZM49</accession>
<name>A0A6J7ZM49_PLARU</name>
<keyword evidence="2" id="KW-1185">Reference proteome</keyword>